<dbReference type="Proteomes" id="UP000309997">
    <property type="component" value="Unassembled WGS sequence"/>
</dbReference>
<sequence length="686" mass="75704">MTSDAPISLIIPNLGVTMMRRHSLSPPPDEVHGLCRKLSWRRGATAFLQLHVGSSSSTFRTLAITNTYSCTDIRFCHTLTLLVVLEPGKSYRNLLAGKLFNMDTAERAKGPKYECLLFDMDDTLYPLSLGLNLACRKNIEEFMLHKLHIEESEVPRMCLELYREHGTTMAGLKALGYEFDDDEFHAFVHGRLPYETLKPDPVLRNLLLSLPQRKIIFTNSDKAHAAEVLKRMGLEDCFEGVICYETLNPPLETENNMDALDNDAVIAGGEPEPSDFDGTAATGSKKILKNALDNGISSKSRILCKPSLEAIEAAIQIANVDPKKTIFFDDSARNIASGKAAGLRTVIVGSSVLVPGADHGLRNIHNIKEAIPEIWEDEGEQTEQVIQSTAVETVVLEPGKSYRNLLAGKLFNMDTAERAKGPKYECLLFEFMLHKLHIEESEVPRMCLELYREHGTTMAGLKALGYEFDDDEFHAFVHGRLPYETLKPDPVLRNLLLSLPQRKIIFTNSDKAHAAEVLKRMGLEDCFEGVICYETLNPPLETENNMDALDNDAVIAGGEPEPSDFDGTAATGSKKILKNALDNGISSKSRILCKPSLEAIEAAIQIANVDPKKTIFFDDSARNIASGKAAGLRTVIVGSSVLVPGADHGLRNIHNIKEAIPEIWEDEGEQTEQVIQSTAVETVVHA</sequence>
<accession>A0ACC4B126</accession>
<keyword evidence="2" id="KW-1185">Reference proteome</keyword>
<comment type="caution">
    <text evidence="1">The sequence shown here is derived from an EMBL/GenBank/DDBJ whole genome shotgun (WGS) entry which is preliminary data.</text>
</comment>
<organism evidence="1 2">
    <name type="scientific">Populus alba</name>
    <name type="common">White poplar</name>
    <dbReference type="NCBI Taxonomy" id="43335"/>
    <lineage>
        <taxon>Eukaryota</taxon>
        <taxon>Viridiplantae</taxon>
        <taxon>Streptophyta</taxon>
        <taxon>Embryophyta</taxon>
        <taxon>Tracheophyta</taxon>
        <taxon>Spermatophyta</taxon>
        <taxon>Magnoliopsida</taxon>
        <taxon>eudicotyledons</taxon>
        <taxon>Gunneridae</taxon>
        <taxon>Pentapetalae</taxon>
        <taxon>rosids</taxon>
        <taxon>fabids</taxon>
        <taxon>Malpighiales</taxon>
        <taxon>Salicaceae</taxon>
        <taxon>Saliceae</taxon>
        <taxon>Populus</taxon>
    </lineage>
</organism>
<evidence type="ECO:0000313" key="2">
    <source>
        <dbReference type="Proteomes" id="UP000309997"/>
    </source>
</evidence>
<dbReference type="EMBL" id="RCHU02000014">
    <property type="protein sequence ID" value="KAL3572234.1"/>
    <property type="molecule type" value="Genomic_DNA"/>
</dbReference>
<protein>
    <submittedName>
        <fullName evidence="1">Uncharacterized protein</fullName>
    </submittedName>
</protein>
<proteinExistence type="predicted"/>
<gene>
    <name evidence="1" type="ORF">D5086_026138</name>
</gene>
<reference evidence="1 2" key="1">
    <citation type="journal article" date="2024" name="Plant Biotechnol. J.">
        <title>Genome and CRISPR/Cas9 system of a widespread forest tree (Populus alba) in the world.</title>
        <authorList>
            <person name="Liu Y.J."/>
            <person name="Jiang P.F."/>
            <person name="Han X.M."/>
            <person name="Li X.Y."/>
            <person name="Wang H.M."/>
            <person name="Wang Y.J."/>
            <person name="Wang X.X."/>
            <person name="Zeng Q.Y."/>
        </authorList>
    </citation>
    <scope>NUCLEOTIDE SEQUENCE [LARGE SCALE GENOMIC DNA]</scope>
    <source>
        <strain evidence="2">cv. PAL-ZL1</strain>
    </source>
</reference>
<name>A0ACC4B126_POPAL</name>
<evidence type="ECO:0000313" key="1">
    <source>
        <dbReference type="EMBL" id="KAL3572234.1"/>
    </source>
</evidence>